<proteinExistence type="predicted"/>
<comment type="caution">
    <text evidence="1">The sequence shown here is derived from an EMBL/GenBank/DDBJ whole genome shotgun (WGS) entry which is preliminary data.</text>
</comment>
<reference evidence="1" key="1">
    <citation type="journal article" date="2022" name="bioRxiv">
        <title>Sequencing and chromosome-scale assembly of the giantPleurodeles waltlgenome.</title>
        <authorList>
            <person name="Brown T."/>
            <person name="Elewa A."/>
            <person name="Iarovenko S."/>
            <person name="Subramanian E."/>
            <person name="Araus A.J."/>
            <person name="Petzold A."/>
            <person name="Susuki M."/>
            <person name="Suzuki K.-i.T."/>
            <person name="Hayashi T."/>
            <person name="Toyoda A."/>
            <person name="Oliveira C."/>
            <person name="Osipova E."/>
            <person name="Leigh N.D."/>
            <person name="Simon A."/>
            <person name="Yun M.H."/>
        </authorList>
    </citation>
    <scope>NUCLEOTIDE SEQUENCE</scope>
    <source>
        <strain evidence="1">20211129_DDA</strain>
        <tissue evidence="1">Liver</tissue>
    </source>
</reference>
<dbReference type="AlphaFoldDB" id="A0AAV7NVQ3"/>
<protein>
    <recommendedName>
        <fullName evidence="3">Secreted protein</fullName>
    </recommendedName>
</protein>
<sequence length="80" mass="8872">MSRRVGPSSATQASKIALRPRTRRVCGALLWRLVLWCVGCPEGDRDFHGDDGRRRGTARPAPVLLANRREVRRIGPRGGP</sequence>
<evidence type="ECO:0008006" key="3">
    <source>
        <dbReference type="Google" id="ProtNLM"/>
    </source>
</evidence>
<keyword evidence="2" id="KW-1185">Reference proteome</keyword>
<accession>A0AAV7NVQ3</accession>
<evidence type="ECO:0000313" key="1">
    <source>
        <dbReference type="EMBL" id="KAJ1119986.1"/>
    </source>
</evidence>
<name>A0AAV7NVQ3_PLEWA</name>
<dbReference type="Proteomes" id="UP001066276">
    <property type="component" value="Chromosome 8"/>
</dbReference>
<dbReference type="EMBL" id="JANPWB010000012">
    <property type="protein sequence ID" value="KAJ1119986.1"/>
    <property type="molecule type" value="Genomic_DNA"/>
</dbReference>
<evidence type="ECO:0000313" key="2">
    <source>
        <dbReference type="Proteomes" id="UP001066276"/>
    </source>
</evidence>
<gene>
    <name evidence="1" type="ORF">NDU88_008169</name>
</gene>
<organism evidence="1 2">
    <name type="scientific">Pleurodeles waltl</name>
    <name type="common">Iberian ribbed newt</name>
    <dbReference type="NCBI Taxonomy" id="8319"/>
    <lineage>
        <taxon>Eukaryota</taxon>
        <taxon>Metazoa</taxon>
        <taxon>Chordata</taxon>
        <taxon>Craniata</taxon>
        <taxon>Vertebrata</taxon>
        <taxon>Euteleostomi</taxon>
        <taxon>Amphibia</taxon>
        <taxon>Batrachia</taxon>
        <taxon>Caudata</taxon>
        <taxon>Salamandroidea</taxon>
        <taxon>Salamandridae</taxon>
        <taxon>Pleurodelinae</taxon>
        <taxon>Pleurodeles</taxon>
    </lineage>
</organism>